<dbReference type="PANTHER" id="PTHR24320">
    <property type="entry name" value="RETINOL DEHYDROGENASE"/>
    <property type="match status" value="1"/>
</dbReference>
<organism evidence="3 4">
    <name type="scientific">Curtobacterium luteum</name>
    <dbReference type="NCBI Taxonomy" id="33881"/>
    <lineage>
        <taxon>Bacteria</taxon>
        <taxon>Bacillati</taxon>
        <taxon>Actinomycetota</taxon>
        <taxon>Actinomycetes</taxon>
        <taxon>Micrococcales</taxon>
        <taxon>Microbacteriaceae</taxon>
        <taxon>Curtobacterium</taxon>
    </lineage>
</organism>
<dbReference type="STRING" id="33881.NS184_08525"/>
<dbReference type="PRINTS" id="PR00081">
    <property type="entry name" value="GDHRDH"/>
</dbReference>
<comment type="similarity">
    <text evidence="1">Belongs to the short-chain dehydrogenases/reductases (SDR) family.</text>
</comment>
<dbReference type="InterPro" id="IPR036291">
    <property type="entry name" value="NAD(P)-bd_dom_sf"/>
</dbReference>
<keyword evidence="2" id="KW-0560">Oxidoreductase</keyword>
<sequence length="315" mass="33194">MPRTIDAPTIPDLTGRRALVTGASDGIGVRIAAHLAAAGAEVVMPARNADKVAAVQDRIRAEHPGARLEAESLDLSSLASVSALGERLVRDGRPIDILVANAGVMTPPSRQTTADGFELQFGTNHLGHVALVAALFPLLRGAEGRDGARVVVQTSIAARRARMRWDDLQSERSYDAMRAYGQSKIAPALFALELGRLSETSGWGITTAVSHPGVAPTSLLAARPEMGRSADTPQVRLIRWLSARGWIAGTPETAAYPALLAATDPAGAGRFAGPTWRLGVGGPAGWIDPWPSLADGAEARRVWDESLRLTGARFA</sequence>
<name>A0A175RVI0_9MICO</name>
<evidence type="ECO:0000256" key="1">
    <source>
        <dbReference type="ARBA" id="ARBA00006484"/>
    </source>
</evidence>
<dbReference type="InterPro" id="IPR002347">
    <property type="entry name" value="SDR_fam"/>
</dbReference>
<dbReference type="AlphaFoldDB" id="A0A175RVI0"/>
<protein>
    <submittedName>
        <fullName evidence="3">Short-chain dehydrogenase</fullName>
    </submittedName>
</protein>
<dbReference type="OrthoDB" id="4577644at2"/>
<dbReference type="Proteomes" id="UP000078252">
    <property type="component" value="Unassembled WGS sequence"/>
</dbReference>
<evidence type="ECO:0000256" key="2">
    <source>
        <dbReference type="ARBA" id="ARBA00023002"/>
    </source>
</evidence>
<dbReference type="Gene3D" id="3.40.50.720">
    <property type="entry name" value="NAD(P)-binding Rossmann-like Domain"/>
    <property type="match status" value="1"/>
</dbReference>
<evidence type="ECO:0000313" key="4">
    <source>
        <dbReference type="Proteomes" id="UP000078252"/>
    </source>
</evidence>
<dbReference type="GO" id="GO:0016491">
    <property type="term" value="F:oxidoreductase activity"/>
    <property type="evidence" value="ECO:0007669"/>
    <property type="project" value="UniProtKB-KW"/>
</dbReference>
<dbReference type="EMBL" id="LDQC01000044">
    <property type="protein sequence ID" value="KTR06984.1"/>
    <property type="molecule type" value="Genomic_DNA"/>
</dbReference>
<evidence type="ECO:0000313" key="3">
    <source>
        <dbReference type="EMBL" id="KTR06984.1"/>
    </source>
</evidence>
<accession>A0A175RVI0</accession>
<reference evidence="3 4" key="1">
    <citation type="journal article" date="2016" name="Front. Microbiol.">
        <title>Genomic Resource of Rice Seed Associated Bacteria.</title>
        <authorList>
            <person name="Midha S."/>
            <person name="Bansal K."/>
            <person name="Sharma S."/>
            <person name="Kumar N."/>
            <person name="Patil P.P."/>
            <person name="Chaudhry V."/>
            <person name="Patil P.B."/>
        </authorList>
    </citation>
    <scope>NUCLEOTIDE SEQUENCE [LARGE SCALE GENOMIC DNA]</scope>
    <source>
        <strain evidence="3 4">NS184</strain>
    </source>
</reference>
<dbReference type="PANTHER" id="PTHR24320:SF148">
    <property type="entry name" value="NAD(P)-BINDING ROSSMANN-FOLD SUPERFAMILY PROTEIN"/>
    <property type="match status" value="1"/>
</dbReference>
<dbReference type="SUPFAM" id="SSF51735">
    <property type="entry name" value="NAD(P)-binding Rossmann-fold domains"/>
    <property type="match status" value="1"/>
</dbReference>
<dbReference type="NCBIfam" id="NF004513">
    <property type="entry name" value="PRK05854.1"/>
    <property type="match status" value="1"/>
</dbReference>
<dbReference type="Pfam" id="PF00106">
    <property type="entry name" value="adh_short"/>
    <property type="match status" value="1"/>
</dbReference>
<comment type="caution">
    <text evidence="3">The sequence shown here is derived from an EMBL/GenBank/DDBJ whole genome shotgun (WGS) entry which is preliminary data.</text>
</comment>
<dbReference type="PATRIC" id="fig|33881.3.peg.2032"/>
<dbReference type="RefSeq" id="WP_058725689.1">
    <property type="nucleotide sequence ID" value="NZ_LDQC01000044.1"/>
</dbReference>
<proteinExistence type="inferred from homology"/>
<gene>
    <name evidence="3" type="ORF">NS184_08525</name>
</gene>